<accession>A0ABT8F1I8</accession>
<gene>
    <name evidence="1" type="ORF">QWY31_02090</name>
</gene>
<evidence type="ECO:0000313" key="2">
    <source>
        <dbReference type="Proteomes" id="UP001168552"/>
    </source>
</evidence>
<proteinExistence type="predicted"/>
<dbReference type="EMBL" id="JAUHJS010000001">
    <property type="protein sequence ID" value="MDN4164270.1"/>
    <property type="molecule type" value="Genomic_DNA"/>
</dbReference>
<dbReference type="Proteomes" id="UP001168552">
    <property type="component" value="Unassembled WGS sequence"/>
</dbReference>
<protein>
    <submittedName>
        <fullName evidence="1">Uncharacterized protein</fullName>
    </submittedName>
</protein>
<evidence type="ECO:0000313" key="1">
    <source>
        <dbReference type="EMBL" id="MDN4164270.1"/>
    </source>
</evidence>
<organism evidence="1 2">
    <name type="scientific">Shiella aurantiaca</name>
    <dbReference type="NCBI Taxonomy" id="3058365"/>
    <lineage>
        <taxon>Bacteria</taxon>
        <taxon>Pseudomonadati</taxon>
        <taxon>Bacteroidota</taxon>
        <taxon>Cytophagia</taxon>
        <taxon>Cytophagales</taxon>
        <taxon>Shiellaceae</taxon>
        <taxon>Shiella</taxon>
    </lineage>
</organism>
<name>A0ABT8F1I8_9BACT</name>
<sequence length="89" mass="10798">MKKFRVFTFQKNTNKFVEHDFAGIIEFGDDIKKLDRDKSFYMQKSKNGNYYFEIFIDGKLYERIEDGQSFVEGIKKNMPDEFYKQKLQL</sequence>
<dbReference type="RefSeq" id="WP_320002796.1">
    <property type="nucleotide sequence ID" value="NZ_JAUHJS010000001.1"/>
</dbReference>
<comment type="caution">
    <text evidence="1">The sequence shown here is derived from an EMBL/GenBank/DDBJ whole genome shotgun (WGS) entry which is preliminary data.</text>
</comment>
<reference evidence="1" key="1">
    <citation type="submission" date="2023-06" db="EMBL/GenBank/DDBJ databases">
        <title>Cytophagales bacterium Strain LB-30, isolated from soil.</title>
        <authorList>
            <person name="Liu B."/>
        </authorList>
    </citation>
    <scope>NUCLEOTIDE SEQUENCE</scope>
    <source>
        <strain evidence="1">LB-30</strain>
    </source>
</reference>
<keyword evidence="2" id="KW-1185">Reference proteome</keyword>